<sequence length="929" mass="103486">MPSSAAPPPIPGHKPPSSSLPTVLSQTTDEPPRLPSRSRASTLTLTDEARAALPPRLPARTNTLQHGGTLPLPPTHTANLSSPQRSREGSISSDLPQRHRSILHREHSHSVDESAAHSWLHRHLDHSSTSLSDYQPPPPPQRNTSAAPSTPPRREYSKDKEAEEDSEGEDDDEAGQTTIISGAVKRAMEDYPDSTHANRRPPSFVPEVKIVGAQHVNAFAVHGRYVCTGSHMVRVYDTLMSDRPIFTVDLRDTGLESRIKDPKITAMCFKPAHDSANDGRYLWCGTKDGHLWELDIKTGQVTETRPYAHASSVAYIFRHQHYLLTLEEAGKLHVFDSTDKSSMSEDRYIPNLLRTLRVSDRFTFAKMIRGQLWTSTGPAARSTTSTTSKGPTIRVYQPCVEGASPPPVTLFTSEWTGAVTSATVMPMNPDEVLLGHEGGFISIWNVVDMTCVQVLKISPSDILSLEGVGERLWAGNRRGQIHVYDMSEKPWVTTNVWLAHPDHPVSCLMVDPSSPEQSGRFCLWSCARDSLKAWDGLLSVDWIDKQMELRQEDYCSFRDINILVCSWNIDSAKPTDLSGSEANTTFLNRALTSVDSPDIIVFGFQEVIPLTNKTLTAKTLLFGGKNRDGATDDKVSIAYRQWLDKLTTAVRQAAGPDCPYVKIHSESLVGLFTSIFVKSSEKDWLRDMDICTVKRGIGGIYGNKGAIIARLVIDDTSFCFINVHLAAGQSQKAARNADLGGIMEDKAIFSAADNLPFVHGGDGTAILDHEMVILNGDLNYRIDQRRENVLSSIAANDLAFLLEHDQLRKEMRNNHHFRLRSFDEPPIEFAPTYKYDKGSDDYDNSEKRRIPAWCDRILHTKSPRIQCLNYQRYETTASDHKPISAGFKMTIKSVDNTKMAQVRKEVGAEWAKREAEVLDKMAVAFEKLL</sequence>
<dbReference type="EMBL" id="MCFC01000001">
    <property type="protein sequence ID" value="ORY35446.1"/>
    <property type="molecule type" value="Genomic_DNA"/>
</dbReference>
<dbReference type="SUPFAM" id="SSF56219">
    <property type="entry name" value="DNase I-like"/>
    <property type="match status" value="1"/>
</dbReference>
<feature type="compositionally biased region" description="Acidic residues" evidence="1">
    <location>
        <begin position="162"/>
        <end position="174"/>
    </location>
</feature>
<dbReference type="InParanoid" id="A0A1Y2BL11"/>
<dbReference type="Gene3D" id="3.60.10.10">
    <property type="entry name" value="Endonuclease/exonuclease/phosphatase"/>
    <property type="match status" value="1"/>
</dbReference>
<dbReference type="InterPro" id="IPR015943">
    <property type="entry name" value="WD40/YVTN_repeat-like_dom_sf"/>
</dbReference>
<dbReference type="PANTHER" id="PTHR11200">
    <property type="entry name" value="INOSITOL 5-PHOSPHATASE"/>
    <property type="match status" value="1"/>
</dbReference>
<evidence type="ECO:0000313" key="3">
    <source>
        <dbReference type="EMBL" id="ORY35446.1"/>
    </source>
</evidence>
<keyword evidence="4" id="KW-1185">Reference proteome</keyword>
<feature type="compositionally biased region" description="Polar residues" evidence="1">
    <location>
        <begin position="76"/>
        <end position="95"/>
    </location>
</feature>
<dbReference type="InterPro" id="IPR000300">
    <property type="entry name" value="IPPc"/>
</dbReference>
<feature type="compositionally biased region" description="Polar residues" evidence="1">
    <location>
        <begin position="20"/>
        <end position="29"/>
    </location>
</feature>
<dbReference type="PANTHER" id="PTHR11200:SF240">
    <property type="entry name" value="INOSITOL POLYPHOSPHATE 5-PHOSPHATASE C9G1.10C-RELATED"/>
    <property type="match status" value="1"/>
</dbReference>
<dbReference type="OrthoDB" id="2248459at2759"/>
<name>A0A1Y2BL11_9TREE</name>
<dbReference type="GO" id="GO:0004519">
    <property type="term" value="F:endonuclease activity"/>
    <property type="evidence" value="ECO:0007669"/>
    <property type="project" value="UniProtKB-KW"/>
</dbReference>
<dbReference type="Gene3D" id="2.130.10.10">
    <property type="entry name" value="YVTN repeat-like/Quinoprotein amine dehydrogenase"/>
    <property type="match status" value="2"/>
</dbReference>
<protein>
    <submittedName>
        <fullName evidence="3">Endonuclease/exonuclease/phosphatase</fullName>
    </submittedName>
</protein>
<proteinExistence type="predicted"/>
<dbReference type="GO" id="GO:0004527">
    <property type="term" value="F:exonuclease activity"/>
    <property type="evidence" value="ECO:0007669"/>
    <property type="project" value="UniProtKB-KW"/>
</dbReference>
<dbReference type="FunCoup" id="A0A1Y2BL11">
    <property type="interactions" value="39"/>
</dbReference>
<evidence type="ECO:0000259" key="2">
    <source>
        <dbReference type="SMART" id="SM00128"/>
    </source>
</evidence>
<evidence type="ECO:0000256" key="1">
    <source>
        <dbReference type="SAM" id="MobiDB-lite"/>
    </source>
</evidence>
<dbReference type="SUPFAM" id="SSF50978">
    <property type="entry name" value="WD40 repeat-like"/>
    <property type="match status" value="1"/>
</dbReference>
<feature type="compositionally biased region" description="Basic and acidic residues" evidence="1">
    <location>
        <begin position="152"/>
        <end position="161"/>
    </location>
</feature>
<feature type="compositionally biased region" description="Pro residues" evidence="1">
    <location>
        <begin position="1"/>
        <end position="14"/>
    </location>
</feature>
<keyword evidence="3" id="KW-0540">Nuclease</keyword>
<dbReference type="Proteomes" id="UP000193986">
    <property type="component" value="Unassembled WGS sequence"/>
</dbReference>
<evidence type="ECO:0000313" key="4">
    <source>
        <dbReference type="Proteomes" id="UP000193986"/>
    </source>
</evidence>
<dbReference type="InterPro" id="IPR036322">
    <property type="entry name" value="WD40_repeat_dom_sf"/>
</dbReference>
<keyword evidence="3" id="KW-0255">Endonuclease</keyword>
<dbReference type="GO" id="GO:0046856">
    <property type="term" value="P:phosphatidylinositol dephosphorylation"/>
    <property type="evidence" value="ECO:0007669"/>
    <property type="project" value="InterPro"/>
</dbReference>
<keyword evidence="3" id="KW-0269">Exonuclease</keyword>
<dbReference type="InterPro" id="IPR046985">
    <property type="entry name" value="IP5"/>
</dbReference>
<dbReference type="STRING" id="71784.A0A1Y2BL11"/>
<organism evidence="3 4">
    <name type="scientific">Naematelia encephala</name>
    <dbReference type="NCBI Taxonomy" id="71784"/>
    <lineage>
        <taxon>Eukaryota</taxon>
        <taxon>Fungi</taxon>
        <taxon>Dikarya</taxon>
        <taxon>Basidiomycota</taxon>
        <taxon>Agaricomycotina</taxon>
        <taxon>Tremellomycetes</taxon>
        <taxon>Tremellales</taxon>
        <taxon>Naemateliaceae</taxon>
        <taxon>Naematelia</taxon>
    </lineage>
</organism>
<feature type="domain" description="Inositol polyphosphate-related phosphatase" evidence="2">
    <location>
        <begin position="558"/>
        <end position="895"/>
    </location>
</feature>
<dbReference type="GO" id="GO:0004439">
    <property type="term" value="F:phosphatidylinositol-4,5-bisphosphate 5-phosphatase activity"/>
    <property type="evidence" value="ECO:0007669"/>
    <property type="project" value="TreeGrafter"/>
</dbReference>
<dbReference type="InterPro" id="IPR036691">
    <property type="entry name" value="Endo/exonu/phosph_ase_sf"/>
</dbReference>
<reference evidence="3 4" key="1">
    <citation type="submission" date="2016-07" db="EMBL/GenBank/DDBJ databases">
        <title>Pervasive Adenine N6-methylation of Active Genes in Fungi.</title>
        <authorList>
            <consortium name="DOE Joint Genome Institute"/>
            <person name="Mondo S.J."/>
            <person name="Dannebaum R.O."/>
            <person name="Kuo R.C."/>
            <person name="Labutti K."/>
            <person name="Haridas S."/>
            <person name="Kuo A."/>
            <person name="Salamov A."/>
            <person name="Ahrendt S.R."/>
            <person name="Lipzen A."/>
            <person name="Sullivan W."/>
            <person name="Andreopoulos W.B."/>
            <person name="Clum A."/>
            <person name="Lindquist E."/>
            <person name="Daum C."/>
            <person name="Ramamoorthy G.K."/>
            <person name="Gryganskyi A."/>
            <person name="Culley D."/>
            <person name="Magnuson J.K."/>
            <person name="James T.Y."/>
            <person name="O'Malley M.A."/>
            <person name="Stajich J.E."/>
            <person name="Spatafora J.W."/>
            <person name="Visel A."/>
            <person name="Grigoriev I.V."/>
        </authorList>
    </citation>
    <scope>NUCLEOTIDE SEQUENCE [LARGE SCALE GENOMIC DNA]</scope>
    <source>
        <strain evidence="3 4">68-887.2</strain>
    </source>
</reference>
<feature type="compositionally biased region" description="Low complexity" evidence="1">
    <location>
        <begin position="51"/>
        <end position="60"/>
    </location>
</feature>
<accession>A0A1Y2BL11</accession>
<feature type="region of interest" description="Disordered" evidence="1">
    <location>
        <begin position="1"/>
        <end position="95"/>
    </location>
</feature>
<dbReference type="SMART" id="SM00128">
    <property type="entry name" value="IPPc"/>
    <property type="match status" value="1"/>
</dbReference>
<dbReference type="AlphaFoldDB" id="A0A1Y2BL11"/>
<dbReference type="Pfam" id="PF22669">
    <property type="entry name" value="Exo_endo_phos2"/>
    <property type="match status" value="1"/>
</dbReference>
<keyword evidence="3" id="KW-0378">Hydrolase</keyword>
<comment type="caution">
    <text evidence="3">The sequence shown here is derived from an EMBL/GenBank/DDBJ whole genome shotgun (WGS) entry which is preliminary data.</text>
</comment>
<feature type="region of interest" description="Disordered" evidence="1">
    <location>
        <begin position="126"/>
        <end position="177"/>
    </location>
</feature>
<gene>
    <name evidence="3" type="ORF">BCR39DRAFT_461595</name>
</gene>